<evidence type="ECO:0000313" key="2">
    <source>
        <dbReference type="EMBL" id="CAA9392602.1"/>
    </source>
</evidence>
<proteinExistence type="predicted"/>
<dbReference type="AlphaFoldDB" id="A0A6J4NMS6"/>
<sequence length="118" mass="13091">MDAANGSGDLGDLLEARRRILAAFERIASGAENLSAQALRATELDRLRAELEEERIVNAQLQERVRALRDRDSGRAALEDELARARARIAELEAAREADQQEIDSVLSELIPIVEEAR</sequence>
<keyword evidence="1" id="KW-0175">Coiled coil</keyword>
<gene>
    <name evidence="2" type="ORF">AVDCRST_MAG15-635</name>
</gene>
<evidence type="ECO:0000256" key="1">
    <source>
        <dbReference type="SAM" id="Coils"/>
    </source>
</evidence>
<accession>A0A6J4NMS6</accession>
<feature type="coiled-coil region" evidence="1">
    <location>
        <begin position="34"/>
        <end position="109"/>
    </location>
</feature>
<dbReference type="EMBL" id="CADCUU010000077">
    <property type="protein sequence ID" value="CAA9392602.1"/>
    <property type="molecule type" value="Genomic_DNA"/>
</dbReference>
<reference evidence="2" key="1">
    <citation type="submission" date="2020-02" db="EMBL/GenBank/DDBJ databases">
        <authorList>
            <person name="Meier V. D."/>
        </authorList>
    </citation>
    <scope>NUCLEOTIDE SEQUENCE</scope>
    <source>
        <strain evidence="2">AVDCRST_MAG15</strain>
    </source>
</reference>
<name>A0A6J4NMS6_9RHOB</name>
<protein>
    <submittedName>
        <fullName evidence="2">Uncharacterized protein</fullName>
    </submittedName>
</protein>
<organism evidence="2">
    <name type="scientific">uncultured Rubellimicrobium sp</name>
    <dbReference type="NCBI Taxonomy" id="543078"/>
    <lineage>
        <taxon>Bacteria</taxon>
        <taxon>Pseudomonadati</taxon>
        <taxon>Pseudomonadota</taxon>
        <taxon>Alphaproteobacteria</taxon>
        <taxon>Rhodobacterales</taxon>
        <taxon>Roseobacteraceae</taxon>
        <taxon>Rubellimicrobium</taxon>
        <taxon>environmental samples</taxon>
    </lineage>
</organism>